<reference evidence="1" key="1">
    <citation type="submission" date="2021-04" db="EMBL/GenBank/DDBJ databases">
        <title>Phylogenetic analysis of Acidobacteriaceae.</title>
        <authorList>
            <person name="Qiu L."/>
            <person name="Zhang Q."/>
        </authorList>
    </citation>
    <scope>NUCLEOTIDE SEQUENCE</scope>
    <source>
        <strain evidence="1">DSM 25168</strain>
    </source>
</reference>
<dbReference type="KEGG" id="orp:MOP44_00555"/>
<evidence type="ECO:0000313" key="2">
    <source>
        <dbReference type="Proteomes" id="UP001059380"/>
    </source>
</evidence>
<organism evidence="1 2">
    <name type="scientific">Occallatibacter riparius</name>
    <dbReference type="NCBI Taxonomy" id="1002689"/>
    <lineage>
        <taxon>Bacteria</taxon>
        <taxon>Pseudomonadati</taxon>
        <taxon>Acidobacteriota</taxon>
        <taxon>Terriglobia</taxon>
        <taxon>Terriglobales</taxon>
        <taxon>Acidobacteriaceae</taxon>
        <taxon>Occallatibacter</taxon>
    </lineage>
</organism>
<evidence type="ECO:0000313" key="1">
    <source>
        <dbReference type="EMBL" id="UWZ84440.1"/>
    </source>
</evidence>
<dbReference type="EMBL" id="CP093313">
    <property type="protein sequence ID" value="UWZ84440.1"/>
    <property type="molecule type" value="Genomic_DNA"/>
</dbReference>
<protein>
    <submittedName>
        <fullName evidence="1">Uncharacterized protein</fullName>
    </submittedName>
</protein>
<keyword evidence="2" id="KW-1185">Reference proteome</keyword>
<sequence length="71" mass="8063">MRGARIAPRQHRQRARRAIASSLVMIERSDRLIRELDRLLTSQRIERGPICYLPAAVSGMMRLSVPDAHGV</sequence>
<dbReference type="AlphaFoldDB" id="A0A9J7BNZ5"/>
<accession>A0A9J7BNZ5</accession>
<name>A0A9J7BNZ5_9BACT</name>
<dbReference type="Proteomes" id="UP001059380">
    <property type="component" value="Chromosome"/>
</dbReference>
<proteinExistence type="predicted"/>
<gene>
    <name evidence="1" type="ORF">MOP44_00555</name>
</gene>
<dbReference type="RefSeq" id="WP_260793944.1">
    <property type="nucleotide sequence ID" value="NZ_CP093313.1"/>
</dbReference>